<dbReference type="EMBL" id="CCKQ01012891">
    <property type="protein sequence ID" value="CDW84527.1"/>
    <property type="molecule type" value="Genomic_DNA"/>
</dbReference>
<dbReference type="InParanoid" id="A0A078ATK3"/>
<evidence type="ECO:0000256" key="1">
    <source>
        <dbReference type="SAM" id="Phobius"/>
    </source>
</evidence>
<gene>
    <name evidence="2" type="primary">Contig12043.g12877</name>
    <name evidence="2" type="ORF">STYLEM_13591</name>
</gene>
<feature type="transmembrane region" description="Helical" evidence="1">
    <location>
        <begin position="394"/>
        <end position="411"/>
    </location>
</feature>
<evidence type="ECO:0000313" key="3">
    <source>
        <dbReference type="Proteomes" id="UP000039865"/>
    </source>
</evidence>
<evidence type="ECO:0008006" key="4">
    <source>
        <dbReference type="Google" id="ProtNLM"/>
    </source>
</evidence>
<keyword evidence="1" id="KW-0812">Transmembrane</keyword>
<protein>
    <recommendedName>
        <fullName evidence="4">Dickkopf N-terminal cysteine-rich domain-containing protein</fullName>
    </recommendedName>
</protein>
<organism evidence="2 3">
    <name type="scientific">Stylonychia lemnae</name>
    <name type="common">Ciliate</name>
    <dbReference type="NCBI Taxonomy" id="5949"/>
    <lineage>
        <taxon>Eukaryota</taxon>
        <taxon>Sar</taxon>
        <taxon>Alveolata</taxon>
        <taxon>Ciliophora</taxon>
        <taxon>Intramacronucleata</taxon>
        <taxon>Spirotrichea</taxon>
        <taxon>Stichotrichia</taxon>
        <taxon>Sporadotrichida</taxon>
        <taxon>Oxytrichidae</taxon>
        <taxon>Stylonychinae</taxon>
        <taxon>Stylonychia</taxon>
    </lineage>
</organism>
<proteinExistence type="predicted"/>
<sequence length="446" mass="50328">MALQMDKLIALSQIVIYNLQVKEIKAQACYDSDNMPTDALPDICPLDIQDGTNAWMDEYLQQQLNSNNHVYGKGTSIIKEKKTLTYCTNVASFMQNLRPGRTCKYDQQCKSRDCNEKQCRGLIQNSFCNSHDDCAAGLYCRDSINWPYESKCSAQRGQSKNQFQIILLRQYETCTTDYECQNSLFCWYASSTDRKLNQTKCLPMYSQPINTIFGWSTTDRNISRTLELIIDDFELNGKYCQSGLAHPVDVYTARCAVASSVYGYPINSTTGSTLVKPYVCDPTDVNKKCKIIIDTTGLNSTQLQYASQGKRGYVEVFCKCSLAGGSQSNVGFCGSVIGTDDYTNAVASLLNVLQKSKCHTLDRDDLRSQKDPCGIGTKNEEWRFAVEKMFNVTYWQYIQVGSVYSCIYKIFGDSWYNLNLNTAYLLSTSVVIFSVVFGMVSYGSWI</sequence>
<reference evidence="2 3" key="1">
    <citation type="submission" date="2014-06" db="EMBL/GenBank/DDBJ databases">
        <authorList>
            <person name="Swart Estienne"/>
        </authorList>
    </citation>
    <scope>NUCLEOTIDE SEQUENCE [LARGE SCALE GENOMIC DNA]</scope>
    <source>
        <strain evidence="2 3">130c</strain>
    </source>
</reference>
<dbReference type="AlphaFoldDB" id="A0A078ATK3"/>
<keyword evidence="3" id="KW-1185">Reference proteome</keyword>
<name>A0A078ATK3_STYLE</name>
<dbReference type="OrthoDB" id="10457841at2759"/>
<dbReference type="Proteomes" id="UP000039865">
    <property type="component" value="Unassembled WGS sequence"/>
</dbReference>
<evidence type="ECO:0000313" key="2">
    <source>
        <dbReference type="EMBL" id="CDW84527.1"/>
    </source>
</evidence>
<keyword evidence="1" id="KW-0472">Membrane</keyword>
<accession>A0A078ATK3</accession>
<feature type="transmembrane region" description="Helical" evidence="1">
    <location>
        <begin position="423"/>
        <end position="445"/>
    </location>
</feature>
<keyword evidence="1" id="KW-1133">Transmembrane helix</keyword>